<dbReference type="EnsemblMetazoa" id="CPIJ017363-RA">
    <property type="protein sequence ID" value="CPIJ017363-PA"/>
    <property type="gene ID" value="CPIJ017363"/>
</dbReference>
<accession>B0XEE7</accession>
<organism>
    <name type="scientific">Culex quinquefasciatus</name>
    <name type="common">Southern house mosquito</name>
    <name type="synonym">Culex pungens</name>
    <dbReference type="NCBI Taxonomy" id="7176"/>
    <lineage>
        <taxon>Eukaryota</taxon>
        <taxon>Metazoa</taxon>
        <taxon>Ecdysozoa</taxon>
        <taxon>Arthropoda</taxon>
        <taxon>Hexapoda</taxon>
        <taxon>Insecta</taxon>
        <taxon>Pterygota</taxon>
        <taxon>Neoptera</taxon>
        <taxon>Endopterygota</taxon>
        <taxon>Diptera</taxon>
        <taxon>Nematocera</taxon>
        <taxon>Culicoidea</taxon>
        <taxon>Culicidae</taxon>
        <taxon>Culicinae</taxon>
        <taxon>Culicini</taxon>
        <taxon>Culex</taxon>
        <taxon>Culex</taxon>
    </lineage>
</organism>
<dbReference type="STRING" id="7176.B0XEE7"/>
<dbReference type="VEuPathDB" id="VectorBase:CQUJHB016501"/>
<evidence type="ECO:0000313" key="4">
    <source>
        <dbReference type="Proteomes" id="UP000002320"/>
    </source>
</evidence>
<dbReference type="FunCoup" id="B0XEE7">
    <property type="interactions" value="35"/>
</dbReference>
<gene>
    <name evidence="3" type="primary">6051599</name>
    <name evidence="2" type="ORF">CpipJ_CPIJ017363</name>
</gene>
<dbReference type="Pfam" id="PF06477">
    <property type="entry name" value="DUF1091"/>
    <property type="match status" value="1"/>
</dbReference>
<sequence>MQSFAAAFLAFVSVLGSLPARSSSEPVKLQLERFEQVGGEGIADCSKLRVRKYNRTVFALDGTLHMLKDLDSSYEVTVRVAYSTMGNNQFNEYPMKLPQKSICRLLVEEYVDYQFIWGESTTLPKVAKGTKEFCPFPKGEYLFRDMVPDASFIPPVVPAGLWRMSIVVLNPGDVVVLQLRIFYRVVKGKGM</sequence>
<dbReference type="InterPro" id="IPR010512">
    <property type="entry name" value="DUF1091"/>
</dbReference>
<feature type="signal peptide" evidence="1">
    <location>
        <begin position="1"/>
        <end position="24"/>
    </location>
</feature>
<dbReference type="VEuPathDB" id="VectorBase:CPIJ017363"/>
<evidence type="ECO:0000313" key="3">
    <source>
        <dbReference type="EnsemblMetazoa" id="CPIJ017363-PA"/>
    </source>
</evidence>
<dbReference type="HOGENOM" id="CLU_115081_0_0_1"/>
<dbReference type="OrthoDB" id="7925769at2759"/>
<keyword evidence="4" id="KW-1185">Reference proteome</keyword>
<evidence type="ECO:0000256" key="1">
    <source>
        <dbReference type="SAM" id="SignalP"/>
    </source>
</evidence>
<proteinExistence type="predicted"/>
<protein>
    <recommendedName>
        <fullName evidence="5">MD-2-related lipid-recognition domain-containing protein</fullName>
    </recommendedName>
</protein>
<keyword evidence="1" id="KW-0732">Signal</keyword>
<reference evidence="3" key="2">
    <citation type="submission" date="2021-02" db="UniProtKB">
        <authorList>
            <consortium name="EnsemblMetazoa"/>
        </authorList>
    </citation>
    <scope>IDENTIFICATION</scope>
    <source>
        <strain evidence="3">JHB</strain>
    </source>
</reference>
<evidence type="ECO:0008006" key="5">
    <source>
        <dbReference type="Google" id="ProtNLM"/>
    </source>
</evidence>
<dbReference type="InParanoid" id="B0XEE7"/>
<dbReference type="EMBL" id="DS232824">
    <property type="protein sequence ID" value="EDS25944.1"/>
    <property type="molecule type" value="Genomic_DNA"/>
</dbReference>
<reference evidence="2" key="1">
    <citation type="submission" date="2007-03" db="EMBL/GenBank/DDBJ databases">
        <title>Annotation of Culex pipiens quinquefasciatus.</title>
        <authorList>
            <consortium name="The Broad Institute Genome Sequencing Platform"/>
            <person name="Atkinson P.W."/>
            <person name="Hemingway J."/>
            <person name="Christensen B.M."/>
            <person name="Higgs S."/>
            <person name="Kodira C."/>
            <person name="Hannick L."/>
            <person name="Megy K."/>
            <person name="O'Leary S."/>
            <person name="Pearson M."/>
            <person name="Haas B.J."/>
            <person name="Mauceli E."/>
            <person name="Wortman J.R."/>
            <person name="Lee N.H."/>
            <person name="Guigo R."/>
            <person name="Stanke M."/>
            <person name="Alvarado L."/>
            <person name="Amedeo P."/>
            <person name="Antoine C.H."/>
            <person name="Arensburger P."/>
            <person name="Bidwell S.L."/>
            <person name="Crawford M."/>
            <person name="Camaro F."/>
            <person name="Devon K."/>
            <person name="Engels R."/>
            <person name="Hammond M."/>
            <person name="Howarth C."/>
            <person name="Koehrsen M."/>
            <person name="Lawson D."/>
            <person name="Montgomery P."/>
            <person name="Nene V."/>
            <person name="Nusbaum C."/>
            <person name="Puiu D."/>
            <person name="Romero-Severson J."/>
            <person name="Severson D.W."/>
            <person name="Shumway M."/>
            <person name="Sisk P."/>
            <person name="Stolte C."/>
            <person name="Zeng Q."/>
            <person name="Eisenstadt E."/>
            <person name="Fraser-Liggett C."/>
            <person name="Strausberg R."/>
            <person name="Galagan J."/>
            <person name="Birren B."/>
            <person name="Collins F.H."/>
        </authorList>
    </citation>
    <scope>NUCLEOTIDE SEQUENCE [LARGE SCALE GENOMIC DNA]</scope>
    <source>
        <strain evidence="2">JHB</strain>
    </source>
</reference>
<dbReference type="eggNOG" id="ENOG502RTIW">
    <property type="taxonomic scope" value="Eukaryota"/>
</dbReference>
<dbReference type="OMA" id="RMSISFC"/>
<dbReference type="Proteomes" id="UP000002320">
    <property type="component" value="Unassembled WGS sequence"/>
</dbReference>
<name>B0XEE7_CULQU</name>
<feature type="chain" id="PRO_5014567321" description="MD-2-related lipid-recognition domain-containing protein" evidence="1">
    <location>
        <begin position="25"/>
        <end position="191"/>
    </location>
</feature>
<dbReference type="AlphaFoldDB" id="B0XEE7"/>
<evidence type="ECO:0000313" key="2">
    <source>
        <dbReference type="EMBL" id="EDS25944.1"/>
    </source>
</evidence>
<dbReference type="PANTHER" id="PTHR21112">
    <property type="entry name" value="CHEMOSENSORY PROTEIN A 29A-RELATED"/>
    <property type="match status" value="1"/>
</dbReference>
<dbReference type="PANTHER" id="PTHR21112:SF0">
    <property type="entry name" value="CHEMOSENSORY PROTEIN A 29A-RELATED"/>
    <property type="match status" value="1"/>
</dbReference>
<dbReference type="KEGG" id="cqu:CpipJ_CPIJ017363"/>